<dbReference type="InterPro" id="IPR016950">
    <property type="entry name" value="Manno-Trfase_MA4085_prd"/>
</dbReference>
<dbReference type="PANTHER" id="PTHR41710:SF2">
    <property type="entry name" value="GLYCOSYL TRANSFERASE FAMILY 39_83 DOMAIN-CONTAINING PROTEIN"/>
    <property type="match status" value="1"/>
</dbReference>
<dbReference type="NCBIfam" id="TIGR03663">
    <property type="entry name" value="flippase activity-associated protein Agl23"/>
    <property type="match status" value="1"/>
</dbReference>
<dbReference type="InterPro" id="IPR019962">
    <property type="entry name" value="CHP03663"/>
</dbReference>
<dbReference type="PIRSF" id="PIRSF030218">
    <property type="entry name" value="Mannosyltr_MA4085_prd"/>
    <property type="match status" value="1"/>
</dbReference>
<feature type="transmembrane region" description="Helical" evidence="1">
    <location>
        <begin position="25"/>
        <end position="47"/>
    </location>
</feature>
<feature type="transmembrane region" description="Helical" evidence="1">
    <location>
        <begin position="310"/>
        <end position="331"/>
    </location>
</feature>
<evidence type="ECO:0000259" key="2">
    <source>
        <dbReference type="Pfam" id="PF13231"/>
    </source>
</evidence>
<keyword evidence="4" id="KW-1185">Reference proteome</keyword>
<dbReference type="AlphaFoldDB" id="A0A8U0HUN9"/>
<proteinExistence type="predicted"/>
<feature type="transmembrane region" description="Helical" evidence="1">
    <location>
        <begin position="235"/>
        <end position="255"/>
    </location>
</feature>
<reference evidence="3 4" key="1">
    <citation type="submission" date="2022-04" db="EMBL/GenBank/DDBJ databases">
        <title>Diverse halophilic archaea isolated from saline environments.</title>
        <authorList>
            <person name="Cui H.-L."/>
        </authorList>
    </citation>
    <scope>NUCLEOTIDE SEQUENCE [LARGE SCALE GENOMIC DNA]</scope>
    <source>
        <strain evidence="3 4">XZYJT49</strain>
    </source>
</reference>
<evidence type="ECO:0000313" key="3">
    <source>
        <dbReference type="EMBL" id="UPV74815.1"/>
    </source>
</evidence>
<dbReference type="Pfam" id="PF13231">
    <property type="entry name" value="PMT_2"/>
    <property type="match status" value="1"/>
</dbReference>
<evidence type="ECO:0000313" key="4">
    <source>
        <dbReference type="Proteomes" id="UP000830729"/>
    </source>
</evidence>
<sequence length="589" mass="63977">MSGALRSRPVGTVRRTVSDLGRVRVAVALIALFAVAARLFALGARVAHQDEARVAYWAYRYMESGVYWYRPVVHGPFLTIVNSYVFEVLGASDFTMRLVPALVGGLLPLAALLFRRRLRDSETVALALLLAANPLLLYFSRFYRNDLLLAGFMLVAFGFFVRAYDARRPAYLYAGTAAFALALTTKENALVYPVCWAGAAALLWDRRLLRESAETSALDAATGRVRRTAREVWRWRTHFALAVVEFFAVVVFFYAPRGSGAEASPTLGATARDPTLLPALVGEATLGSWRAFTGKWVGGNDHSYLWTAKALWPALAEGGAVVLAFAALGFVADRYSGERPRDVVGFAFFWGAASLAGYPVIVDNPFPWEVIHVVVPLAVPAAVGLALVGRLGAASVADGDAISATAAALVLLVVVGQVGATAVATSYRHPQSDGNEFVQYAQSSSEMKPLLHEVRAVSQSNRGVDVLYYGETFDAADEEALLTPNQPAHGGWFDRLPFAWYLESFGATVDSTTRPEIVAEDPPPVVVALGEVETCDESYANASDIDRHLRDYERHEVHRFLHDSGCHESSMVVYVDENATGTAGRDTAE</sequence>
<dbReference type="GeneID" id="72183892"/>
<feature type="domain" description="Glycosyltransferase RgtA/B/C/D-like" evidence="2">
    <location>
        <begin position="74"/>
        <end position="212"/>
    </location>
</feature>
<organism evidence="3 4">
    <name type="scientific">Halorussus limi</name>
    <dbReference type="NCBI Taxonomy" id="2938695"/>
    <lineage>
        <taxon>Archaea</taxon>
        <taxon>Methanobacteriati</taxon>
        <taxon>Methanobacteriota</taxon>
        <taxon>Stenosarchaea group</taxon>
        <taxon>Halobacteria</taxon>
        <taxon>Halobacteriales</taxon>
        <taxon>Haladaptataceae</taxon>
        <taxon>Halorussus</taxon>
    </lineage>
</organism>
<feature type="transmembrane region" description="Helical" evidence="1">
    <location>
        <begin position="98"/>
        <end position="114"/>
    </location>
</feature>
<feature type="transmembrane region" description="Helical" evidence="1">
    <location>
        <begin position="147"/>
        <end position="164"/>
    </location>
</feature>
<accession>A0A8U0HUN9</accession>
<dbReference type="RefSeq" id="WP_248650858.1">
    <property type="nucleotide sequence ID" value="NZ_CP096659.1"/>
</dbReference>
<evidence type="ECO:0000256" key="1">
    <source>
        <dbReference type="SAM" id="Phobius"/>
    </source>
</evidence>
<dbReference type="Proteomes" id="UP000830729">
    <property type="component" value="Chromosome"/>
</dbReference>
<feature type="transmembrane region" description="Helical" evidence="1">
    <location>
        <begin position="373"/>
        <end position="393"/>
    </location>
</feature>
<feature type="transmembrane region" description="Helical" evidence="1">
    <location>
        <begin position="343"/>
        <end position="361"/>
    </location>
</feature>
<keyword evidence="1" id="KW-0812">Transmembrane</keyword>
<keyword evidence="1" id="KW-0472">Membrane</keyword>
<gene>
    <name evidence="3" type="ORF">M0R89_01795</name>
</gene>
<dbReference type="PANTHER" id="PTHR41710">
    <property type="entry name" value="GLYCOSYL TRANSFERASE, FAMILY 39"/>
    <property type="match status" value="1"/>
</dbReference>
<feature type="transmembrane region" description="Helical" evidence="1">
    <location>
        <begin position="405"/>
        <end position="427"/>
    </location>
</feature>
<name>A0A8U0HUN9_9EURY</name>
<dbReference type="KEGG" id="halx:M0R89_01795"/>
<dbReference type="InterPro" id="IPR038731">
    <property type="entry name" value="RgtA/B/C-like"/>
</dbReference>
<dbReference type="EMBL" id="CP096659">
    <property type="protein sequence ID" value="UPV74815.1"/>
    <property type="molecule type" value="Genomic_DNA"/>
</dbReference>
<feature type="transmembrane region" description="Helical" evidence="1">
    <location>
        <begin position="123"/>
        <end position="141"/>
    </location>
</feature>
<protein>
    <submittedName>
        <fullName evidence="3">TIGR03663 family protein</fullName>
    </submittedName>
</protein>
<keyword evidence="1" id="KW-1133">Transmembrane helix</keyword>